<dbReference type="OrthoDB" id="656546at2759"/>
<feature type="domain" description="C2 NT-type" evidence="2">
    <location>
        <begin position="163"/>
        <end position="314"/>
    </location>
</feature>
<dbReference type="EMBL" id="JAKOGI010000531">
    <property type="protein sequence ID" value="KAJ8433540.1"/>
    <property type="molecule type" value="Genomic_DNA"/>
</dbReference>
<feature type="compositionally biased region" description="Basic and acidic residues" evidence="1">
    <location>
        <begin position="23"/>
        <end position="37"/>
    </location>
</feature>
<dbReference type="Pfam" id="PF10358">
    <property type="entry name" value="NT-C2"/>
    <property type="match status" value="1"/>
</dbReference>
<feature type="region of interest" description="Disordered" evidence="1">
    <location>
        <begin position="329"/>
        <end position="448"/>
    </location>
</feature>
<sequence length="898" mass="99717">MKSQLRISETRNQPWESETPDEESMKTQKEEEEERAKVMASSEVPGRRNSNTQLLEELEALSQSLYQNHVSNTRRTASLVLSRTSTPVPTADEADMAPSEEKLRSRRMSMSPWRSRPKGDPETEQQKGRGKDTKEKYGSKFFDDNAASKEKKGIWNWKPMRALSHIGMQKLSSLFSVEVVAVQGLPASMNGLRLSVCVRKKETRDGAVHTMPSRVTQGAADFDETLFIKCHVYCSQSSGSQLPKFEPRPFIIYVFAVDAAELDFGRNSVDLSRLIQESLEKNAEGSRIRQWDISFDLAGKAKGGQLQVKLSFQIMEKDGGIGLFNQLEGSKAGKDKTSSSIIGRKQSNSSFSIPSPKLSSRMEVWTPSHAGTTPDIQGIEDLNLDEPAPAPSLPKPQKAKEEEPEADELDLPEFEVVDKGVEVQQTEETKEEDFNNEKAKDGSESSEVVKEMVNDQFRLTRLTELDSIAQQLKALESMMSDEASNQASEETDSQKLDADEETVTMEFLQMLEDEEAGELKQFRVRTLPLMQKDTEKAADCESKVYIPDLGKGLGCVIQTKNGGFLAATNPLNVVMSRKDTPKLAMQISRPFVLTLDRSLSGFELFQRMATVGLEELSSEVLTLMPMEELMGKTAEQVAFEGIASAIIGGRNKEGASSSAARSVAIIKQMANAMSTGRKERITTGIWNVTEDPLPADEILAFSMQKIEAMSVDALKIQADMAEEDAPFDVSPLSGTAFSGLQDQKHPLASAIPLEEWIKNSSTGVLSDNSVTITLVTVIQLRDPLRRYEAVGAPMITLIHTTPADTKQEKNDKNTKFRVTSLHVGGMKAQKRQKRNSWDSEKQRLTAMQWLIAYNMGKAPKKGETPASKGKDILWSISSRIVADMWLKSIRNPDVKFTQ</sequence>
<proteinExistence type="predicted"/>
<dbReference type="InterPro" id="IPR039614">
    <property type="entry name" value="PMI1-like"/>
</dbReference>
<dbReference type="PANTHER" id="PTHR33414">
    <property type="entry name" value="PROTEIN PLASTID MOVEMENT IMPAIRED 1-RELATED 1"/>
    <property type="match status" value="1"/>
</dbReference>
<comment type="caution">
    <text evidence="3">The sequence shown here is derived from an EMBL/GenBank/DDBJ whole genome shotgun (WGS) entry which is preliminary data.</text>
</comment>
<gene>
    <name evidence="3" type="ORF">Cgig2_018093</name>
</gene>
<accession>A0A9Q1JZ62</accession>
<reference evidence="3" key="1">
    <citation type="submission" date="2022-04" db="EMBL/GenBank/DDBJ databases">
        <title>Carnegiea gigantea Genome sequencing and assembly v2.</title>
        <authorList>
            <person name="Copetti D."/>
            <person name="Sanderson M.J."/>
            <person name="Burquez A."/>
            <person name="Wojciechowski M.F."/>
        </authorList>
    </citation>
    <scope>NUCLEOTIDE SEQUENCE</scope>
    <source>
        <strain evidence="3">SGP5-SGP5p</strain>
        <tissue evidence="3">Aerial part</tissue>
    </source>
</reference>
<dbReference type="Proteomes" id="UP001153076">
    <property type="component" value="Unassembled WGS sequence"/>
</dbReference>
<dbReference type="Pfam" id="PF21745">
    <property type="entry name" value="PMI1_PMIR1-2_C"/>
    <property type="match status" value="1"/>
</dbReference>
<evidence type="ECO:0000259" key="2">
    <source>
        <dbReference type="PROSITE" id="PS51840"/>
    </source>
</evidence>
<feature type="compositionally biased region" description="Basic and acidic residues" evidence="1">
    <location>
        <begin position="432"/>
        <end position="448"/>
    </location>
</feature>
<dbReference type="InterPro" id="IPR048972">
    <property type="entry name" value="PMI1_PMIR1-2_C"/>
</dbReference>
<name>A0A9Q1JZ62_9CARY</name>
<feature type="region of interest" description="Disordered" evidence="1">
    <location>
        <begin position="1"/>
        <end position="55"/>
    </location>
</feature>
<keyword evidence="4" id="KW-1185">Reference proteome</keyword>
<evidence type="ECO:0000313" key="4">
    <source>
        <dbReference type="Proteomes" id="UP001153076"/>
    </source>
</evidence>
<evidence type="ECO:0000256" key="1">
    <source>
        <dbReference type="SAM" id="MobiDB-lite"/>
    </source>
</evidence>
<dbReference type="PANTHER" id="PTHR33414:SF2">
    <property type="entry name" value="PROTEIN PLASTID MOVEMENT IMPAIRED 1"/>
    <property type="match status" value="1"/>
</dbReference>
<protein>
    <recommendedName>
        <fullName evidence="2">C2 NT-type domain-containing protein</fullName>
    </recommendedName>
</protein>
<feature type="compositionally biased region" description="Acidic residues" evidence="1">
    <location>
        <begin position="402"/>
        <end position="415"/>
    </location>
</feature>
<feature type="compositionally biased region" description="Low complexity" evidence="1">
    <location>
        <begin position="347"/>
        <end position="359"/>
    </location>
</feature>
<evidence type="ECO:0000313" key="3">
    <source>
        <dbReference type="EMBL" id="KAJ8433540.1"/>
    </source>
</evidence>
<dbReference type="AlphaFoldDB" id="A0A9Q1JZ62"/>
<feature type="compositionally biased region" description="Basic and acidic residues" evidence="1">
    <location>
        <begin position="117"/>
        <end position="140"/>
    </location>
</feature>
<organism evidence="3 4">
    <name type="scientific">Carnegiea gigantea</name>
    <dbReference type="NCBI Taxonomy" id="171969"/>
    <lineage>
        <taxon>Eukaryota</taxon>
        <taxon>Viridiplantae</taxon>
        <taxon>Streptophyta</taxon>
        <taxon>Embryophyta</taxon>
        <taxon>Tracheophyta</taxon>
        <taxon>Spermatophyta</taxon>
        <taxon>Magnoliopsida</taxon>
        <taxon>eudicotyledons</taxon>
        <taxon>Gunneridae</taxon>
        <taxon>Pentapetalae</taxon>
        <taxon>Caryophyllales</taxon>
        <taxon>Cactineae</taxon>
        <taxon>Cactaceae</taxon>
        <taxon>Cactoideae</taxon>
        <taxon>Echinocereeae</taxon>
        <taxon>Carnegiea</taxon>
    </lineage>
</organism>
<feature type="compositionally biased region" description="Polar residues" evidence="1">
    <location>
        <begin position="77"/>
        <end position="88"/>
    </location>
</feature>
<dbReference type="InterPro" id="IPR019448">
    <property type="entry name" value="NT-C2"/>
</dbReference>
<feature type="compositionally biased region" description="Polar residues" evidence="1">
    <location>
        <begin position="1"/>
        <end position="16"/>
    </location>
</feature>
<dbReference type="PROSITE" id="PS51840">
    <property type="entry name" value="C2_NT"/>
    <property type="match status" value="1"/>
</dbReference>
<feature type="region of interest" description="Disordered" evidence="1">
    <location>
        <begin position="77"/>
        <end position="140"/>
    </location>
</feature>